<evidence type="ECO:0000313" key="2">
    <source>
        <dbReference type="Proteomes" id="UP000094094"/>
    </source>
</evidence>
<sequence>MTQSGSLQVRTGAPLRQQACDAVQVVQERTAGMLCLAGASGAQEGLYSGPDRRRVTVASW</sequence>
<accession>A0A1D7VMU0</accession>
<proteinExistence type="predicted"/>
<keyword evidence="2" id="KW-1185">Reference proteome</keyword>
<reference evidence="1 2" key="1">
    <citation type="submission" date="2016-09" db="EMBL/GenBank/DDBJ databases">
        <title>Complete genome sequencing of Streptomyces lydicus 103 and metabolic pathways analysis of antibiotic biosynthesis.</title>
        <authorList>
            <person name="Jia N."/>
            <person name="Ding M.-Z."/>
            <person name="Gao F."/>
            <person name="Yuan Y.-J."/>
        </authorList>
    </citation>
    <scope>NUCLEOTIDE SEQUENCE [LARGE SCALE GENOMIC DNA]</scope>
    <source>
        <strain evidence="1 2">103</strain>
    </source>
</reference>
<organism evidence="1 2">
    <name type="scientific">Streptomyces lydicus</name>
    <dbReference type="NCBI Taxonomy" id="47763"/>
    <lineage>
        <taxon>Bacteria</taxon>
        <taxon>Bacillati</taxon>
        <taxon>Actinomycetota</taxon>
        <taxon>Actinomycetes</taxon>
        <taxon>Kitasatosporales</taxon>
        <taxon>Streptomycetaceae</taxon>
        <taxon>Streptomyces</taxon>
    </lineage>
</organism>
<dbReference type="Proteomes" id="UP000094094">
    <property type="component" value="Chromosome"/>
</dbReference>
<protein>
    <submittedName>
        <fullName evidence="1">Uncharacterized protein</fullName>
    </submittedName>
</protein>
<dbReference type="KEGG" id="slc:SL103_17650"/>
<gene>
    <name evidence="1" type="ORF">SL103_17650</name>
</gene>
<name>A0A1D7VMU0_9ACTN</name>
<evidence type="ECO:0000313" key="1">
    <source>
        <dbReference type="EMBL" id="AOP47828.1"/>
    </source>
</evidence>
<dbReference type="AlphaFoldDB" id="A0A1D7VMU0"/>
<dbReference type="EMBL" id="CP017157">
    <property type="protein sequence ID" value="AOP47828.1"/>
    <property type="molecule type" value="Genomic_DNA"/>
</dbReference>